<keyword evidence="2" id="KW-0862">Zinc</keyword>
<dbReference type="InterPro" id="IPR036875">
    <property type="entry name" value="Znf_CCHC_sf"/>
</dbReference>
<dbReference type="GO" id="GO:0008270">
    <property type="term" value="F:zinc ion binding"/>
    <property type="evidence" value="ECO:0007669"/>
    <property type="project" value="UniProtKB-KW"/>
</dbReference>
<protein>
    <recommendedName>
        <fullName evidence="3">CCHC-type domain-containing protein</fullName>
    </recommendedName>
</protein>
<dbReference type="PROSITE" id="PS50158">
    <property type="entry name" value="ZF_CCHC"/>
    <property type="match status" value="1"/>
</dbReference>
<dbReference type="AlphaFoldDB" id="A0A0C9YVA3"/>
<gene>
    <name evidence="4" type="ORF">PISMIDRAFT_65436</name>
</gene>
<keyword evidence="5" id="KW-1185">Reference proteome</keyword>
<evidence type="ECO:0000256" key="1">
    <source>
        <dbReference type="ARBA" id="ARBA00022664"/>
    </source>
</evidence>
<organism evidence="4 5">
    <name type="scientific">Pisolithus microcarpus 441</name>
    <dbReference type="NCBI Taxonomy" id="765257"/>
    <lineage>
        <taxon>Eukaryota</taxon>
        <taxon>Fungi</taxon>
        <taxon>Dikarya</taxon>
        <taxon>Basidiomycota</taxon>
        <taxon>Agaricomycotina</taxon>
        <taxon>Agaricomycetes</taxon>
        <taxon>Agaricomycetidae</taxon>
        <taxon>Boletales</taxon>
        <taxon>Sclerodermatineae</taxon>
        <taxon>Pisolithaceae</taxon>
        <taxon>Pisolithus</taxon>
    </lineage>
</organism>
<dbReference type="GO" id="GO:0006397">
    <property type="term" value="P:mRNA processing"/>
    <property type="evidence" value="ECO:0007669"/>
    <property type="project" value="UniProtKB-KW"/>
</dbReference>
<dbReference type="HOGENOM" id="CLU_208800_0_0_1"/>
<dbReference type="InterPro" id="IPR001878">
    <property type="entry name" value="Znf_CCHC"/>
</dbReference>
<feature type="non-terminal residue" evidence="4">
    <location>
        <position position="1"/>
    </location>
</feature>
<name>A0A0C9YVA3_9AGAM</name>
<dbReference type="OrthoDB" id="3260975at2759"/>
<proteinExistence type="predicted"/>
<dbReference type="SMART" id="SM00343">
    <property type="entry name" value="ZnF_C2HC"/>
    <property type="match status" value="1"/>
</dbReference>
<dbReference type="Gene3D" id="4.10.60.10">
    <property type="entry name" value="Zinc finger, CCHC-type"/>
    <property type="match status" value="1"/>
</dbReference>
<dbReference type="Pfam" id="PF00098">
    <property type="entry name" value="zf-CCHC"/>
    <property type="match status" value="1"/>
</dbReference>
<evidence type="ECO:0000256" key="2">
    <source>
        <dbReference type="PROSITE-ProRule" id="PRU00047"/>
    </source>
</evidence>
<dbReference type="SUPFAM" id="SSF57756">
    <property type="entry name" value="Retrovirus zinc finger-like domains"/>
    <property type="match status" value="1"/>
</dbReference>
<evidence type="ECO:0000313" key="4">
    <source>
        <dbReference type="EMBL" id="KIK11828.1"/>
    </source>
</evidence>
<feature type="non-terminal residue" evidence="4">
    <location>
        <position position="63"/>
    </location>
</feature>
<feature type="domain" description="CCHC-type" evidence="3">
    <location>
        <begin position="39"/>
        <end position="53"/>
    </location>
</feature>
<dbReference type="GO" id="GO:0003676">
    <property type="term" value="F:nucleic acid binding"/>
    <property type="evidence" value="ECO:0007669"/>
    <property type="project" value="InterPro"/>
</dbReference>
<evidence type="ECO:0000259" key="3">
    <source>
        <dbReference type="PROSITE" id="PS50158"/>
    </source>
</evidence>
<dbReference type="EMBL" id="KN834153">
    <property type="protein sequence ID" value="KIK11828.1"/>
    <property type="molecule type" value="Genomic_DNA"/>
</dbReference>
<keyword evidence="2" id="KW-0479">Metal-binding</keyword>
<reference evidence="4 5" key="1">
    <citation type="submission" date="2014-04" db="EMBL/GenBank/DDBJ databases">
        <authorList>
            <consortium name="DOE Joint Genome Institute"/>
            <person name="Kuo A."/>
            <person name="Kohler A."/>
            <person name="Costa M.D."/>
            <person name="Nagy L.G."/>
            <person name="Floudas D."/>
            <person name="Copeland A."/>
            <person name="Barry K.W."/>
            <person name="Cichocki N."/>
            <person name="Veneault-Fourrey C."/>
            <person name="LaButti K."/>
            <person name="Lindquist E.A."/>
            <person name="Lipzen A."/>
            <person name="Lundell T."/>
            <person name="Morin E."/>
            <person name="Murat C."/>
            <person name="Sun H."/>
            <person name="Tunlid A."/>
            <person name="Henrissat B."/>
            <person name="Grigoriev I.V."/>
            <person name="Hibbett D.S."/>
            <person name="Martin F."/>
            <person name="Nordberg H.P."/>
            <person name="Cantor M.N."/>
            <person name="Hua S.X."/>
        </authorList>
    </citation>
    <scope>NUCLEOTIDE SEQUENCE [LARGE SCALE GENOMIC DNA]</scope>
    <source>
        <strain evidence="4 5">441</strain>
    </source>
</reference>
<sequence length="63" mass="6899">AYNAQVVQWVRTHGKTARVVENTPFPLRPGTAMICSGECYKCGTHGHTSRECPVPPGDAMRLD</sequence>
<evidence type="ECO:0000313" key="5">
    <source>
        <dbReference type="Proteomes" id="UP000054018"/>
    </source>
</evidence>
<reference evidence="5" key="2">
    <citation type="submission" date="2015-01" db="EMBL/GenBank/DDBJ databases">
        <title>Evolutionary Origins and Diversification of the Mycorrhizal Mutualists.</title>
        <authorList>
            <consortium name="DOE Joint Genome Institute"/>
            <consortium name="Mycorrhizal Genomics Consortium"/>
            <person name="Kohler A."/>
            <person name="Kuo A."/>
            <person name="Nagy L.G."/>
            <person name="Floudas D."/>
            <person name="Copeland A."/>
            <person name="Barry K.W."/>
            <person name="Cichocki N."/>
            <person name="Veneault-Fourrey C."/>
            <person name="LaButti K."/>
            <person name="Lindquist E.A."/>
            <person name="Lipzen A."/>
            <person name="Lundell T."/>
            <person name="Morin E."/>
            <person name="Murat C."/>
            <person name="Riley R."/>
            <person name="Ohm R."/>
            <person name="Sun H."/>
            <person name="Tunlid A."/>
            <person name="Henrissat B."/>
            <person name="Grigoriev I.V."/>
            <person name="Hibbett D.S."/>
            <person name="Martin F."/>
        </authorList>
    </citation>
    <scope>NUCLEOTIDE SEQUENCE [LARGE SCALE GENOMIC DNA]</scope>
    <source>
        <strain evidence="5">441</strain>
    </source>
</reference>
<keyword evidence="2" id="KW-0863">Zinc-finger</keyword>
<keyword evidence="1" id="KW-0507">mRNA processing</keyword>
<dbReference type="Proteomes" id="UP000054018">
    <property type="component" value="Unassembled WGS sequence"/>
</dbReference>
<accession>A0A0C9YVA3</accession>